<proteinExistence type="predicted"/>
<feature type="compositionally biased region" description="Polar residues" evidence="1">
    <location>
        <begin position="188"/>
        <end position="204"/>
    </location>
</feature>
<dbReference type="InterPro" id="IPR044929">
    <property type="entry name" value="DNA/RNA_non-sp_Endonuclease_sf"/>
</dbReference>
<feature type="region of interest" description="Disordered" evidence="1">
    <location>
        <begin position="188"/>
        <end position="222"/>
    </location>
</feature>
<dbReference type="SUPFAM" id="SSF54060">
    <property type="entry name" value="His-Me finger endonucleases"/>
    <property type="match status" value="1"/>
</dbReference>
<evidence type="ECO:0000313" key="3">
    <source>
        <dbReference type="Proteomes" id="UP000515154"/>
    </source>
</evidence>
<dbReference type="SMART" id="SM00280">
    <property type="entry name" value="KAZAL"/>
    <property type="match status" value="1"/>
</dbReference>
<sequence>MAERKLILPCWGLFLACFFLGYVRTAVLVDKSSSISSALGTDDKGSSSASEDFIDLDAPPSHVLHEVGEGTKESEIGDSHDTVPMTRPKTNVELDSDEAEDAIHSGSGDDLEPGINNENKNDKHNISGDSMKNNETSTTSTVAYPSSTQANYNPSTSTTSTQITYTSTPPVTLRPISRAPPVLRAVNDTTKPATHTPTMKTLESSVDDNDEELSGSGSGSGENQCNSYNCKYGGVCDHDSEDFQCNCDFDCKKENEDPKERKGHDIAVCGSDGILHTNLCVMKRTSCLQQKLIEEKPKHFCVKAKPESSKKNCNEHESSAKWGPWSPWIQSGDKDFRFRSCNVTVATGKNATNITCAGERIQFSNCPVTEKKICHSANGEEKTSFVYECNGHDPMDIDIKYPQMFANIGDDECLYSLYQVDSGEYKFVDWTYERLQNEGKLHQWCTGPLKTGDDYRLKQYKRRDNNTVAVFTPLHSCKQKLEKFCRDSMPPCKYVARDAKGITNDKLHVECLKEFTLGGSIPSGIRNQNGGLTFLCQKFSSNTLFGDLFKRKTAHFASLYDSFRRVPTFSMSKLTAIDNKGWPRTPYLIERALIDKQARASWFYIVQYRKKGLAALSELEDEIQNDQCAVGKYQPQPSDYDFTTTYRIGHLLPPQLAGHQIDTKIAAFALTNTVPMHMDFYKEWKKAAKMIIKYAVDVCGVPQIDAEKTVTESTEPTQSSTTPFTTIATPMATKSTNSANTKNVGTSGSLPSMMADSSATEEKAQKPQLYLVAGAVPSVDPEVTIGNGVNVPDLIWLGGCCVRGNETKGFAVYGQNAAGRLVGATSLPQLEILLSQEYTKHTSRAHAFKIKIFPAYQGQCSKAPNDDSLKIAL</sequence>
<feature type="compositionally biased region" description="Basic and acidic residues" evidence="1">
    <location>
        <begin position="69"/>
        <end position="81"/>
    </location>
</feature>
<dbReference type="Pfam" id="PF07648">
    <property type="entry name" value="Kazal_2"/>
    <property type="match status" value="1"/>
</dbReference>
<dbReference type="RefSeq" id="XP_029636028.1">
    <property type="nucleotide sequence ID" value="XM_029780168.2"/>
</dbReference>
<gene>
    <name evidence="4" type="primary">LOC115211596</name>
</gene>
<feature type="region of interest" description="Disordered" evidence="1">
    <location>
        <begin position="105"/>
        <end position="175"/>
    </location>
</feature>
<protein>
    <submittedName>
        <fullName evidence="4">Uncharacterized protein LOC115211596</fullName>
    </submittedName>
</protein>
<reference evidence="4" key="1">
    <citation type="submission" date="2025-08" db="UniProtKB">
        <authorList>
            <consortium name="RefSeq"/>
        </authorList>
    </citation>
    <scope>IDENTIFICATION</scope>
</reference>
<dbReference type="KEGG" id="osn:115211596"/>
<feature type="compositionally biased region" description="Low complexity" evidence="1">
    <location>
        <begin position="155"/>
        <end position="168"/>
    </location>
</feature>
<keyword evidence="3" id="KW-1185">Reference proteome</keyword>
<dbReference type="Gene3D" id="3.30.60.30">
    <property type="match status" value="1"/>
</dbReference>
<dbReference type="SUPFAM" id="SSF100895">
    <property type="entry name" value="Kazal-type serine protease inhibitors"/>
    <property type="match status" value="1"/>
</dbReference>
<evidence type="ECO:0000256" key="1">
    <source>
        <dbReference type="SAM" id="MobiDB-lite"/>
    </source>
</evidence>
<evidence type="ECO:0000259" key="2">
    <source>
        <dbReference type="SMART" id="SM00280"/>
    </source>
</evidence>
<feature type="domain" description="Kazal-like" evidence="2">
    <location>
        <begin position="246"/>
        <end position="301"/>
    </location>
</feature>
<dbReference type="PANTHER" id="PTHR21472">
    <property type="entry name" value="ENDONUCLEASE DOMAIN-CONTAINING 1 PROTEIN ENDOD1"/>
    <property type="match status" value="1"/>
</dbReference>
<feature type="region of interest" description="Disordered" evidence="1">
    <location>
        <begin position="37"/>
        <end position="56"/>
    </location>
</feature>
<dbReference type="InterPro" id="IPR044925">
    <property type="entry name" value="His-Me_finger_sf"/>
</dbReference>
<feature type="region of interest" description="Disordered" evidence="1">
    <location>
        <begin position="735"/>
        <end position="754"/>
    </location>
</feature>
<dbReference type="InterPro" id="IPR039015">
    <property type="entry name" value="ENDOD1"/>
</dbReference>
<dbReference type="Gene3D" id="3.40.570.10">
    <property type="entry name" value="Extracellular Endonuclease, subunit A"/>
    <property type="match status" value="1"/>
</dbReference>
<feature type="region of interest" description="Disordered" evidence="1">
    <location>
        <begin position="69"/>
        <end position="89"/>
    </location>
</feature>
<evidence type="ECO:0000313" key="4">
    <source>
        <dbReference type="RefSeq" id="XP_029636028.1"/>
    </source>
</evidence>
<feature type="compositionally biased region" description="Polar residues" evidence="1">
    <location>
        <begin position="127"/>
        <end position="154"/>
    </location>
</feature>
<dbReference type="PROSITE" id="PS51257">
    <property type="entry name" value="PROKAR_LIPOPROTEIN"/>
    <property type="match status" value="1"/>
</dbReference>
<dbReference type="InterPro" id="IPR036058">
    <property type="entry name" value="Kazal_dom_sf"/>
</dbReference>
<organism evidence="3 4">
    <name type="scientific">Octopus sinensis</name>
    <name type="common">East Asian common octopus</name>
    <dbReference type="NCBI Taxonomy" id="2607531"/>
    <lineage>
        <taxon>Eukaryota</taxon>
        <taxon>Metazoa</taxon>
        <taxon>Spiralia</taxon>
        <taxon>Lophotrochozoa</taxon>
        <taxon>Mollusca</taxon>
        <taxon>Cephalopoda</taxon>
        <taxon>Coleoidea</taxon>
        <taxon>Octopodiformes</taxon>
        <taxon>Octopoda</taxon>
        <taxon>Incirrata</taxon>
        <taxon>Octopodidae</taxon>
        <taxon>Octopus</taxon>
    </lineage>
</organism>
<dbReference type="InterPro" id="IPR002350">
    <property type="entry name" value="Kazal_dom"/>
</dbReference>
<dbReference type="AlphaFoldDB" id="A0A6P7SDB1"/>
<name>A0A6P7SDB1_9MOLL</name>
<dbReference type="PANTHER" id="PTHR21472:SF26">
    <property type="entry name" value="ENDONUCLEASE DOMAIN CONTAINING 1"/>
    <property type="match status" value="1"/>
</dbReference>
<dbReference type="CDD" id="cd00104">
    <property type="entry name" value="KAZAL_FS"/>
    <property type="match status" value="1"/>
</dbReference>
<dbReference type="Proteomes" id="UP000515154">
    <property type="component" value="Linkage group LG5"/>
</dbReference>
<accession>A0A6P7SDB1</accession>